<dbReference type="InterPro" id="IPR013783">
    <property type="entry name" value="Ig-like_fold"/>
</dbReference>
<name>A0ABU3SRF8_9ALTE</name>
<protein>
    <submittedName>
        <fullName evidence="1">Ig-like domain-containing protein</fullName>
    </submittedName>
</protein>
<dbReference type="Gene3D" id="2.60.40.10">
    <property type="entry name" value="Immunoglobulins"/>
    <property type="match status" value="5"/>
</dbReference>
<reference evidence="1 2" key="1">
    <citation type="submission" date="2023-10" db="EMBL/GenBank/DDBJ databases">
        <title>Glaciecola aquimarina strain GGW-M5 nov., isolated from a coastal seawater.</title>
        <authorList>
            <person name="Bayburt H."/>
            <person name="Kim J.M."/>
            <person name="Choi B.J."/>
            <person name="Jeon C.O."/>
        </authorList>
    </citation>
    <scope>NUCLEOTIDE SEQUENCE [LARGE SCALE GENOMIC DNA]</scope>
    <source>
        <strain evidence="1 2">KCTC 32108</strain>
    </source>
</reference>
<dbReference type="InterPro" id="IPR036439">
    <property type="entry name" value="Dockerin_dom_sf"/>
</dbReference>
<dbReference type="Pfam" id="PF17957">
    <property type="entry name" value="Big_7"/>
    <property type="match status" value="1"/>
</dbReference>
<proteinExistence type="predicted"/>
<gene>
    <name evidence="1" type="ORF">RS130_00430</name>
</gene>
<dbReference type="InterPro" id="IPR002105">
    <property type="entry name" value="Dockerin_1_rpt"/>
</dbReference>
<dbReference type="Gene3D" id="1.10.1330.10">
    <property type="entry name" value="Dockerin domain"/>
    <property type="match status" value="1"/>
</dbReference>
<dbReference type="SUPFAM" id="SSF63446">
    <property type="entry name" value="Type I dockerin domain"/>
    <property type="match status" value="1"/>
</dbReference>
<accession>A0ABU3SRF8</accession>
<organism evidence="1 2">
    <name type="scientific">Paraglaciecola aquimarina</name>
    <dbReference type="NCBI Taxonomy" id="1235557"/>
    <lineage>
        <taxon>Bacteria</taxon>
        <taxon>Pseudomonadati</taxon>
        <taxon>Pseudomonadota</taxon>
        <taxon>Gammaproteobacteria</taxon>
        <taxon>Alteromonadales</taxon>
        <taxon>Alteromonadaceae</taxon>
        <taxon>Paraglaciecola</taxon>
    </lineage>
</organism>
<dbReference type="EMBL" id="JAWDIO010000001">
    <property type="protein sequence ID" value="MDU0352578.1"/>
    <property type="molecule type" value="Genomic_DNA"/>
</dbReference>
<evidence type="ECO:0000313" key="1">
    <source>
        <dbReference type="EMBL" id="MDU0352578.1"/>
    </source>
</evidence>
<keyword evidence="2" id="KW-1185">Reference proteome</keyword>
<dbReference type="Pfam" id="PF15892">
    <property type="entry name" value="BNR_4"/>
    <property type="match status" value="1"/>
</dbReference>
<sequence length="906" mass="99606">MTGDLADRNNFAALTYPKFFETKDGTLLLYMRWGGNNNGAYYFNRYDADQQKWSTFTPFNHKNQKTTHGNAYNWGLYGNMKYVNGKLRVGFQQRSNNNTDKYIYQNGVFYAYSDHPEGFGAWKNHKGEEMTWPLVNSDEIKVFEPGDYITHTEPNSVHIVGSFDWTVTAKGDIHTISLVRSTDRSRPDYEQQYIHAYKPAGADEFIIDTDFVGASNIYTSGDNIYIIGLKNGRPFVEKAVGGTSDFERVYEETEGPVFDHGTIYVKDGKVYYYLMEKTSGNAMPLHLQIIDLDLESDAAKPVVSFPQTSMTAFEGYEQLSFKVDAISPVGRTVTQVDLYVDGNFIRTDSAAPFVWGHNNKPTELLGLPVGTHTFRAIATDSEGATSFASMSFEVKSTRPIVSFPKEVMTVSEGYEKLAITIAAEPAVEGRTIESVTLYINDELVRVDDRPTYLFGHGSKPHETGAMGWEEAHGVNPNPLLAGEHTFKAIALDSAGQTSTTTMTLIVESNAPSVAFPQSAMTVDEGYEKLAITVAAEATGDRTIESVTLYINGELVRVDNSYTYLFGHASKPHETGAMGWTESHTPNPNPFTAGEYIFTAVALDSAGAESETSMTLTVRSAPKPPTISFPNDVVTVVEGYQKLAITLNAAASTEGGEIKSVTLYRNGDLVRVDTRPVWNFGHSHAPYEFGAMGWIDCNQDPVPKPCHEPNPNPLGVGEHTFTAVAVDDAGLKAEASMTLIVEEPPAPTITFNESNIKLVEGYNALSVSVDIDTATESITIVSVGLYLDEVLIRELYEAPYTWGNEFNADELLHIEAGNHIFKAVVTDSNNKMSEATIIFDVEGAAAISGDWDGDGDVDMIDVRALTSAIQARQDIDLAFDMNNDGVVNVLDARMLMSVCTRTRCAVQ</sequence>
<dbReference type="Proteomes" id="UP001247805">
    <property type="component" value="Unassembled WGS sequence"/>
</dbReference>
<comment type="caution">
    <text evidence="1">The sequence shown here is derived from an EMBL/GenBank/DDBJ whole genome shotgun (WGS) entry which is preliminary data.</text>
</comment>
<dbReference type="Pfam" id="PF00404">
    <property type="entry name" value="Dockerin_1"/>
    <property type="match status" value="1"/>
</dbReference>
<evidence type="ECO:0000313" key="2">
    <source>
        <dbReference type="Proteomes" id="UP001247805"/>
    </source>
</evidence>